<feature type="transmembrane region" description="Helical" evidence="5">
    <location>
        <begin position="122"/>
        <end position="144"/>
    </location>
</feature>
<evidence type="ECO:0000313" key="8">
    <source>
        <dbReference type="Proteomes" id="UP001208570"/>
    </source>
</evidence>
<evidence type="ECO:0000256" key="5">
    <source>
        <dbReference type="SAM" id="Phobius"/>
    </source>
</evidence>
<reference evidence="7" key="1">
    <citation type="journal article" date="2023" name="Mol. Biol. Evol.">
        <title>Third-Generation Sequencing Reveals the Adaptive Role of the Epigenome in Three Deep-Sea Polychaetes.</title>
        <authorList>
            <person name="Perez M."/>
            <person name="Aroh O."/>
            <person name="Sun Y."/>
            <person name="Lan Y."/>
            <person name="Juniper S.K."/>
            <person name="Young C.R."/>
            <person name="Angers B."/>
            <person name="Qian P.Y."/>
        </authorList>
    </citation>
    <scope>NUCLEOTIDE SEQUENCE</scope>
    <source>
        <strain evidence="7">P08H-3</strain>
    </source>
</reference>
<dbReference type="EMBL" id="JAODUP010001411">
    <property type="protein sequence ID" value="KAK2140274.1"/>
    <property type="molecule type" value="Genomic_DNA"/>
</dbReference>
<dbReference type="InterPro" id="IPR052954">
    <property type="entry name" value="GPCR-Ligand_Int"/>
</dbReference>
<dbReference type="SMART" id="SM01381">
    <property type="entry name" value="7TM_GPCR_Srsx"/>
    <property type="match status" value="1"/>
</dbReference>
<feature type="transmembrane region" description="Helical" evidence="5">
    <location>
        <begin position="320"/>
        <end position="341"/>
    </location>
</feature>
<evidence type="ECO:0000313" key="7">
    <source>
        <dbReference type="EMBL" id="KAK2140274.1"/>
    </source>
</evidence>
<keyword evidence="2 5" id="KW-0812">Transmembrane</keyword>
<dbReference type="PANTHER" id="PTHR46641:SF2">
    <property type="entry name" value="FMRFAMIDE RECEPTOR"/>
    <property type="match status" value="1"/>
</dbReference>
<dbReference type="Proteomes" id="UP001208570">
    <property type="component" value="Unassembled WGS sequence"/>
</dbReference>
<dbReference type="Pfam" id="PF00001">
    <property type="entry name" value="7tm_1"/>
    <property type="match status" value="1"/>
</dbReference>
<evidence type="ECO:0000256" key="3">
    <source>
        <dbReference type="ARBA" id="ARBA00022989"/>
    </source>
</evidence>
<evidence type="ECO:0000256" key="1">
    <source>
        <dbReference type="ARBA" id="ARBA00004370"/>
    </source>
</evidence>
<dbReference type="GO" id="GO:0016020">
    <property type="term" value="C:membrane"/>
    <property type="evidence" value="ECO:0007669"/>
    <property type="project" value="UniProtKB-SubCell"/>
</dbReference>
<dbReference type="InterPro" id="IPR000276">
    <property type="entry name" value="GPCR_Rhodpsn"/>
</dbReference>
<dbReference type="PRINTS" id="PR00237">
    <property type="entry name" value="GPCRRHODOPSN"/>
</dbReference>
<protein>
    <recommendedName>
        <fullName evidence="6">G-protein coupled receptors family 1 profile domain-containing protein</fullName>
    </recommendedName>
</protein>
<feature type="transmembrane region" description="Helical" evidence="5">
    <location>
        <begin position="165"/>
        <end position="185"/>
    </location>
</feature>
<comment type="caution">
    <text evidence="7">The sequence shown here is derived from an EMBL/GenBank/DDBJ whole genome shotgun (WGS) entry which is preliminary data.</text>
</comment>
<keyword evidence="3 5" id="KW-1133">Transmembrane helix</keyword>
<feature type="transmembrane region" description="Helical" evidence="5">
    <location>
        <begin position="212"/>
        <end position="239"/>
    </location>
</feature>
<feature type="domain" description="G-protein coupled receptors family 1 profile" evidence="6">
    <location>
        <begin position="64"/>
        <end position="338"/>
    </location>
</feature>
<gene>
    <name evidence="7" type="ORF">LSH36_1411g00000</name>
</gene>
<dbReference type="PANTHER" id="PTHR46641">
    <property type="entry name" value="FMRFAMIDE RECEPTOR-RELATED"/>
    <property type="match status" value="1"/>
</dbReference>
<dbReference type="InterPro" id="IPR017452">
    <property type="entry name" value="GPCR_Rhodpsn_7TM"/>
</dbReference>
<name>A0AAD9MRE8_9ANNE</name>
<organism evidence="7 8">
    <name type="scientific">Paralvinella palmiformis</name>
    <dbReference type="NCBI Taxonomy" id="53620"/>
    <lineage>
        <taxon>Eukaryota</taxon>
        <taxon>Metazoa</taxon>
        <taxon>Spiralia</taxon>
        <taxon>Lophotrochozoa</taxon>
        <taxon>Annelida</taxon>
        <taxon>Polychaeta</taxon>
        <taxon>Sedentaria</taxon>
        <taxon>Canalipalpata</taxon>
        <taxon>Terebellida</taxon>
        <taxon>Terebelliformia</taxon>
        <taxon>Alvinellidae</taxon>
        <taxon>Paralvinella</taxon>
    </lineage>
</organism>
<comment type="subcellular location">
    <subcellularLocation>
        <location evidence="1">Membrane</location>
    </subcellularLocation>
</comment>
<dbReference type="AlphaFoldDB" id="A0AAD9MRE8"/>
<evidence type="ECO:0000259" key="6">
    <source>
        <dbReference type="PROSITE" id="PS50262"/>
    </source>
</evidence>
<dbReference type="GO" id="GO:0004930">
    <property type="term" value="F:G protein-coupled receptor activity"/>
    <property type="evidence" value="ECO:0007669"/>
    <property type="project" value="InterPro"/>
</dbReference>
<dbReference type="CDD" id="cd14978">
    <property type="entry name" value="7tmA_FMRFamide_R-like"/>
    <property type="match status" value="1"/>
</dbReference>
<sequence>MDAPYEVTANQSTDGVTEIVMTAWNGSGNESLTRMPIVSSNMPTIRFISEVVLSLPLAIFGILGNMLAFIVLCRQKKRLTTNVLLQTLAVADTLVLISSILLRSMRFVHWRAYDDVFHYVFLALYPCVYFFRLADIWITVLMTVDRYIAVCHPLKAQSLCTLRRTYITIAIILVATFTFSLPRLFEFKLTDRNFATTGYISTPLVRSRSYTIIYRITMFFVGMYLIPTTLLTGFNVRLLHTLRRAYRQRDEMLSNGSSHCKGDDSRRPTPSGVGITLIVVTLVIVCVICNVMTMVTHIIWTLEFCFVKLGHLEKQRRLLANFSNILVTFNSAINFLIYCVFSRKFRSGVRETFRCCRLSRRRPDYRSCTSTATNTSLASMIRYPDRISFKGQKLLPKQKSNTEL</sequence>
<dbReference type="Gene3D" id="1.20.1070.10">
    <property type="entry name" value="Rhodopsin 7-helix transmembrane proteins"/>
    <property type="match status" value="1"/>
</dbReference>
<evidence type="ECO:0000256" key="2">
    <source>
        <dbReference type="ARBA" id="ARBA00022692"/>
    </source>
</evidence>
<accession>A0AAD9MRE8</accession>
<feature type="transmembrane region" description="Helical" evidence="5">
    <location>
        <begin position="51"/>
        <end position="71"/>
    </location>
</feature>
<proteinExistence type="predicted"/>
<keyword evidence="8" id="KW-1185">Reference proteome</keyword>
<feature type="transmembrane region" description="Helical" evidence="5">
    <location>
        <begin position="83"/>
        <end position="102"/>
    </location>
</feature>
<dbReference type="PROSITE" id="PS50262">
    <property type="entry name" value="G_PROTEIN_RECEP_F1_2"/>
    <property type="match status" value="1"/>
</dbReference>
<feature type="transmembrane region" description="Helical" evidence="5">
    <location>
        <begin position="275"/>
        <end position="300"/>
    </location>
</feature>
<evidence type="ECO:0000256" key="4">
    <source>
        <dbReference type="ARBA" id="ARBA00023136"/>
    </source>
</evidence>
<keyword evidence="4 5" id="KW-0472">Membrane</keyword>
<dbReference type="SUPFAM" id="SSF81321">
    <property type="entry name" value="Family A G protein-coupled receptor-like"/>
    <property type="match status" value="1"/>
</dbReference>